<keyword evidence="1" id="KW-0677">Repeat</keyword>
<dbReference type="AlphaFoldDB" id="A0A0X3PCG9"/>
<reference evidence="5" key="1">
    <citation type="submission" date="2016-01" db="EMBL/GenBank/DDBJ databases">
        <title>Reference transcriptome for the parasite Schistocephalus solidus: insights into the molecular evolution of parasitism.</title>
        <authorList>
            <person name="Hebert F.O."/>
            <person name="Grambauer S."/>
            <person name="Barber I."/>
            <person name="Landry C.R."/>
            <person name="Aubin-Horth N."/>
        </authorList>
    </citation>
    <scope>NUCLEOTIDE SEQUENCE</scope>
</reference>
<feature type="region of interest" description="Disordered" evidence="4">
    <location>
        <begin position="58"/>
        <end position="80"/>
    </location>
</feature>
<dbReference type="Pfam" id="PF12796">
    <property type="entry name" value="Ank_2"/>
    <property type="match status" value="1"/>
</dbReference>
<proteinExistence type="predicted"/>
<gene>
    <name evidence="5" type="ORF">TR140029</name>
</gene>
<evidence type="ECO:0000256" key="3">
    <source>
        <dbReference type="PROSITE-ProRule" id="PRU00023"/>
    </source>
</evidence>
<dbReference type="Gene3D" id="1.25.40.20">
    <property type="entry name" value="Ankyrin repeat-containing domain"/>
    <property type="match status" value="1"/>
</dbReference>
<protein>
    <submittedName>
        <fullName evidence="5">Uncharacterized protein</fullName>
    </submittedName>
</protein>
<feature type="repeat" description="ANK" evidence="3">
    <location>
        <begin position="208"/>
        <end position="235"/>
    </location>
</feature>
<dbReference type="PROSITE" id="PS50088">
    <property type="entry name" value="ANK_REPEAT"/>
    <property type="match status" value="2"/>
</dbReference>
<dbReference type="SMART" id="SM00248">
    <property type="entry name" value="ANK"/>
    <property type="match status" value="3"/>
</dbReference>
<keyword evidence="2 3" id="KW-0040">ANK repeat</keyword>
<dbReference type="SUPFAM" id="SSF48403">
    <property type="entry name" value="Ankyrin repeat"/>
    <property type="match status" value="1"/>
</dbReference>
<feature type="repeat" description="ANK" evidence="3">
    <location>
        <begin position="236"/>
        <end position="268"/>
    </location>
</feature>
<dbReference type="InterPro" id="IPR002110">
    <property type="entry name" value="Ankyrin_rpt"/>
</dbReference>
<evidence type="ECO:0000256" key="1">
    <source>
        <dbReference type="ARBA" id="ARBA00022737"/>
    </source>
</evidence>
<dbReference type="EMBL" id="GEEE01014215">
    <property type="protein sequence ID" value="JAP49010.1"/>
    <property type="molecule type" value="Transcribed_RNA"/>
</dbReference>
<accession>A0A0X3PCG9</accession>
<dbReference type="PROSITE" id="PS50297">
    <property type="entry name" value="ANK_REP_REGION"/>
    <property type="match status" value="1"/>
</dbReference>
<dbReference type="InterPro" id="IPR036770">
    <property type="entry name" value="Ankyrin_rpt-contain_sf"/>
</dbReference>
<feature type="non-terminal residue" evidence="5">
    <location>
        <position position="1"/>
    </location>
</feature>
<evidence type="ECO:0000256" key="4">
    <source>
        <dbReference type="SAM" id="MobiDB-lite"/>
    </source>
</evidence>
<evidence type="ECO:0000256" key="2">
    <source>
        <dbReference type="ARBA" id="ARBA00023043"/>
    </source>
</evidence>
<evidence type="ECO:0000313" key="5">
    <source>
        <dbReference type="EMBL" id="JAP49010.1"/>
    </source>
</evidence>
<organism evidence="5">
    <name type="scientific">Schistocephalus solidus</name>
    <name type="common">Tapeworm</name>
    <dbReference type="NCBI Taxonomy" id="70667"/>
    <lineage>
        <taxon>Eukaryota</taxon>
        <taxon>Metazoa</taxon>
        <taxon>Spiralia</taxon>
        <taxon>Lophotrochozoa</taxon>
        <taxon>Platyhelminthes</taxon>
        <taxon>Cestoda</taxon>
        <taxon>Eucestoda</taxon>
        <taxon>Diphyllobothriidea</taxon>
        <taxon>Diphyllobothriidae</taxon>
        <taxon>Schistocephalus</taxon>
    </lineage>
</organism>
<dbReference type="PANTHER" id="PTHR24171">
    <property type="entry name" value="ANKYRIN REPEAT DOMAIN-CONTAINING PROTEIN 39-RELATED"/>
    <property type="match status" value="1"/>
</dbReference>
<sequence length="409" mass="45322">DISPRYRSRSASHVHYRQHLHDPHPQLLHSSPRTLRIVPMDFDRCRDPRIVRRLKSVITSHSHNKTEEKKHLSPRKPSSCKAVLKTSHLENTAETVKAKPTVTKISSPSAKKNDKVDIQLANFSVVLPILPDLLLPVRSQLNELPPNPSNVSSATQPRQLDKFAHLSPTLLLTALRYAVSEGNVDEVINLLSLPTPPDLKARTEPRILSIAARKGFADILGILLRHGAEVDARSQSGSTALLAAADTGHFMAMAVLLQWGANVNAINLKNDTALLRVGHPPRFFALCRAANLLRRQPHSCCTTRHDKCAFAYSTCSAYTTTRNAGYPRYCYTENRKVHAWIGESQSSAQCLLDRPGAHASPGLCNAALSQLLPRSAHFPGRHHLLCLHLHNSTPLLAVLCHRRGTNFHN</sequence>
<name>A0A0X3PCG9_SCHSO</name>